<reference evidence="8" key="2">
    <citation type="submission" date="2025-08" db="UniProtKB">
        <authorList>
            <consortium name="Ensembl"/>
        </authorList>
    </citation>
    <scope>IDENTIFICATION</scope>
</reference>
<dbReference type="GO" id="GO:0005829">
    <property type="term" value="C:cytosol"/>
    <property type="evidence" value="ECO:0000318"/>
    <property type="project" value="GO_Central"/>
</dbReference>
<accession>W5LXX8</accession>
<dbReference type="EMBL" id="AHAT01003361">
    <property type="status" value="NOT_ANNOTATED_CDS"/>
    <property type="molecule type" value="Genomic_DNA"/>
</dbReference>
<reference evidence="8" key="3">
    <citation type="submission" date="2025-09" db="UniProtKB">
        <authorList>
            <consortium name="Ensembl"/>
        </authorList>
    </citation>
    <scope>IDENTIFICATION</scope>
</reference>
<organism evidence="8 9">
    <name type="scientific">Lepisosteus oculatus</name>
    <name type="common">Spotted gar</name>
    <dbReference type="NCBI Taxonomy" id="7918"/>
    <lineage>
        <taxon>Eukaryota</taxon>
        <taxon>Metazoa</taxon>
        <taxon>Chordata</taxon>
        <taxon>Craniata</taxon>
        <taxon>Vertebrata</taxon>
        <taxon>Euteleostomi</taxon>
        <taxon>Actinopterygii</taxon>
        <taxon>Neopterygii</taxon>
        <taxon>Holostei</taxon>
        <taxon>Semionotiformes</taxon>
        <taxon>Lepisosteidae</taxon>
        <taxon>Lepisosteus</taxon>
    </lineage>
</organism>
<dbReference type="KEGG" id="loc:102683367"/>
<dbReference type="AlphaFoldDB" id="W5LXX8"/>
<evidence type="ECO:0000256" key="6">
    <source>
        <dbReference type="ARBA" id="ARBA00048428"/>
    </source>
</evidence>
<comment type="catalytic activity">
    <reaction evidence="6">
        <text>arsenic triglutathione + 3 [thioredoxin]-dithiol + 3 S-adenosyl-L-methionine = trimethylarsine + 3 [thioredoxin]-disulfide + 3 glutathione + 3 S-adenosyl-L-homocysteine + 3 H(+)</text>
        <dbReference type="Rhea" id="RHEA:69432"/>
        <dbReference type="Rhea" id="RHEA-COMP:10698"/>
        <dbReference type="Rhea" id="RHEA-COMP:10700"/>
        <dbReference type="ChEBI" id="CHEBI:15378"/>
        <dbReference type="ChEBI" id="CHEBI:27130"/>
        <dbReference type="ChEBI" id="CHEBI:29950"/>
        <dbReference type="ChEBI" id="CHEBI:50058"/>
        <dbReference type="ChEBI" id="CHEBI:57856"/>
        <dbReference type="ChEBI" id="CHEBI:57925"/>
        <dbReference type="ChEBI" id="CHEBI:59789"/>
        <dbReference type="ChEBI" id="CHEBI:183640"/>
        <dbReference type="EC" id="2.1.1.137"/>
    </reaction>
</comment>
<evidence type="ECO:0000259" key="7">
    <source>
        <dbReference type="Pfam" id="PF13847"/>
    </source>
</evidence>
<proteinExistence type="inferred from homology"/>
<comment type="catalytic activity">
    <reaction evidence="5">
        <text>arsenic triglutathione + 2 [thioredoxin]-dithiol + 2 S-adenosyl-L-methionine + H2O = dimethylarsinous acid + 2 [thioredoxin]-disulfide + 3 glutathione + 2 S-adenosyl-L-homocysteine + 2 H(+)</text>
        <dbReference type="Rhea" id="RHEA:69464"/>
        <dbReference type="Rhea" id="RHEA-COMP:10698"/>
        <dbReference type="Rhea" id="RHEA-COMP:10700"/>
        <dbReference type="ChEBI" id="CHEBI:15377"/>
        <dbReference type="ChEBI" id="CHEBI:15378"/>
        <dbReference type="ChEBI" id="CHEBI:23808"/>
        <dbReference type="ChEBI" id="CHEBI:29950"/>
        <dbReference type="ChEBI" id="CHEBI:50058"/>
        <dbReference type="ChEBI" id="CHEBI:57856"/>
        <dbReference type="ChEBI" id="CHEBI:57925"/>
        <dbReference type="ChEBI" id="CHEBI:59789"/>
        <dbReference type="ChEBI" id="CHEBI:183640"/>
        <dbReference type="EC" id="2.1.1.137"/>
    </reaction>
</comment>
<dbReference type="PANTHER" id="PTHR43675">
    <property type="entry name" value="ARSENITE METHYLTRANSFERASE"/>
    <property type="match status" value="1"/>
</dbReference>
<dbReference type="SUPFAM" id="SSF53335">
    <property type="entry name" value="S-adenosyl-L-methionine-dependent methyltransferases"/>
    <property type="match status" value="1"/>
</dbReference>
<dbReference type="GO" id="GO:0018872">
    <property type="term" value="P:arsonoacetate metabolic process"/>
    <property type="evidence" value="ECO:0000318"/>
    <property type="project" value="GO_Central"/>
</dbReference>
<evidence type="ECO:0000256" key="4">
    <source>
        <dbReference type="ARBA" id="ARBA00047941"/>
    </source>
</evidence>
<reference evidence="9" key="1">
    <citation type="submission" date="2011-12" db="EMBL/GenBank/DDBJ databases">
        <title>The Draft Genome of Lepisosteus oculatus.</title>
        <authorList>
            <consortium name="The Broad Institute Genome Assembly &amp; Analysis Group"/>
            <consortium name="Computational R&amp;D Group"/>
            <consortium name="and Sequencing Platform"/>
            <person name="Di Palma F."/>
            <person name="Alfoldi J."/>
            <person name="Johnson J."/>
            <person name="Berlin A."/>
            <person name="Gnerre S."/>
            <person name="Jaffe D."/>
            <person name="MacCallum I."/>
            <person name="Young S."/>
            <person name="Walker B.J."/>
            <person name="Lander E.S."/>
            <person name="Lindblad-Toh K."/>
        </authorList>
    </citation>
    <scope>NUCLEOTIDE SEQUENCE [LARGE SCALE GENOMIC DNA]</scope>
</reference>
<dbReference type="Ensembl" id="ENSLOCT00000000989.1">
    <property type="protein sequence ID" value="ENSLOCP00000000985.1"/>
    <property type="gene ID" value="ENSLOCG00000000881.1"/>
</dbReference>
<dbReference type="InterPro" id="IPR025714">
    <property type="entry name" value="Methyltranfer_dom"/>
</dbReference>
<feature type="domain" description="Methyltransferase" evidence="7">
    <location>
        <begin position="67"/>
        <end position="201"/>
    </location>
</feature>
<dbReference type="InParanoid" id="W5LXX8"/>
<keyword evidence="9" id="KW-1185">Reference proteome</keyword>
<protein>
    <recommendedName>
        <fullName evidence="3">Arsenite methyltransferase</fullName>
        <ecNumber evidence="2">2.1.1.137</ecNumber>
    </recommendedName>
</protein>
<evidence type="ECO:0000256" key="3">
    <source>
        <dbReference type="ARBA" id="ARBA00034545"/>
    </source>
</evidence>
<dbReference type="GeneID" id="102683367"/>
<comment type="catalytic activity">
    <reaction evidence="4">
        <text>arsenic triglutathione + [thioredoxin]-dithiol + S-adenosyl-L-methionine + 2 H2O = methylarsonous acid + [thioredoxin]-disulfide + 3 glutathione + S-adenosyl-L-homocysteine + H(+)</text>
        <dbReference type="Rhea" id="RHEA:69460"/>
        <dbReference type="Rhea" id="RHEA-COMP:10698"/>
        <dbReference type="Rhea" id="RHEA-COMP:10700"/>
        <dbReference type="ChEBI" id="CHEBI:15377"/>
        <dbReference type="ChEBI" id="CHEBI:15378"/>
        <dbReference type="ChEBI" id="CHEBI:17826"/>
        <dbReference type="ChEBI" id="CHEBI:29950"/>
        <dbReference type="ChEBI" id="CHEBI:50058"/>
        <dbReference type="ChEBI" id="CHEBI:57856"/>
        <dbReference type="ChEBI" id="CHEBI:57925"/>
        <dbReference type="ChEBI" id="CHEBI:59789"/>
        <dbReference type="ChEBI" id="CHEBI:183640"/>
        <dbReference type="EC" id="2.1.1.137"/>
    </reaction>
</comment>
<comment type="similarity">
    <text evidence="1">Belongs to the methyltransferase superfamily. Arsenite methyltransferase family.</text>
</comment>
<dbReference type="OMA" id="PQYCHLN"/>
<evidence type="ECO:0000256" key="1">
    <source>
        <dbReference type="ARBA" id="ARBA00034487"/>
    </source>
</evidence>
<dbReference type="CDD" id="cd02440">
    <property type="entry name" value="AdoMet_MTases"/>
    <property type="match status" value="1"/>
</dbReference>
<evidence type="ECO:0000256" key="5">
    <source>
        <dbReference type="ARBA" id="ARBA00047943"/>
    </source>
</evidence>
<dbReference type="GeneTree" id="ENSGT00390000001742"/>
<dbReference type="Bgee" id="ENSLOCG00000000881">
    <property type="expression patterns" value="Expressed in liver and 12 other cell types or tissues"/>
</dbReference>
<dbReference type="RefSeq" id="XP_015196860.1">
    <property type="nucleotide sequence ID" value="XM_015341374.2"/>
</dbReference>
<dbReference type="HOGENOM" id="CLU_052868_0_1_1"/>
<dbReference type="Proteomes" id="UP000018468">
    <property type="component" value="Linkage group LG3"/>
</dbReference>
<dbReference type="EC" id="2.1.1.137" evidence="2"/>
<sequence>MATPVHENVQKYYGCRLEKSRDLQTNANCALPSCPVPKSVLEALKLVHPDVRERYFGCGLIFPEKLEGCNILDLGSGSGRDCYILSKLVGGAGLVIGVDMTQELILISRKYIQYHQEKFGFEKPNTVFVQGYVEKLYQAGIQDDYFDVLVSGCVICLCPDKAAVLKEAYRVLKEGGELYFSDMYASKTVPENVKQDEVLWGEGLGGSLYWMDLISLVKDIGFSRPYLVAASHIVIRNRELLEKTGDITYASGTYRVFKLPKNRTNGNAIMTYQGTVSDHPDQLVFDASHTFKKGVAVEVDAETASVLQYSRFSSDFSILNADAPLTVQEISPPYSHLNPFLLADRLGASMLQCSKSRARVACEAAVN</sequence>
<dbReference type="eggNOG" id="ENOG502RM67">
    <property type="taxonomic scope" value="Eukaryota"/>
</dbReference>
<dbReference type="InterPro" id="IPR029063">
    <property type="entry name" value="SAM-dependent_MTases_sf"/>
</dbReference>
<name>W5LXX8_LEPOC</name>
<dbReference type="Pfam" id="PF13847">
    <property type="entry name" value="Methyltransf_31"/>
    <property type="match status" value="1"/>
</dbReference>
<dbReference type="InterPro" id="IPR026669">
    <property type="entry name" value="Arsenite_MeTrfase-like"/>
</dbReference>
<dbReference type="GO" id="GO:0009404">
    <property type="term" value="P:toxin metabolic process"/>
    <property type="evidence" value="ECO:0000318"/>
    <property type="project" value="GO_Central"/>
</dbReference>
<dbReference type="PANTHER" id="PTHR43675:SF7">
    <property type="entry name" value="ARSENITE METHYLTRANSFERASE"/>
    <property type="match status" value="1"/>
</dbReference>
<dbReference type="OrthoDB" id="8300214at2759"/>
<dbReference type="Gene3D" id="3.40.5.100">
    <property type="match status" value="1"/>
</dbReference>
<dbReference type="GO" id="GO:0030791">
    <property type="term" value="F:arsenite methyltransferase activity"/>
    <property type="evidence" value="ECO:0000318"/>
    <property type="project" value="GO_Central"/>
</dbReference>
<dbReference type="Gene3D" id="3.40.50.150">
    <property type="entry name" value="Vaccinia Virus protein VP39"/>
    <property type="match status" value="1"/>
</dbReference>
<dbReference type="STRING" id="7918.ENSLOCP00000000985"/>
<evidence type="ECO:0000313" key="8">
    <source>
        <dbReference type="Ensembl" id="ENSLOCP00000000985.1"/>
    </source>
</evidence>
<dbReference type="RefSeq" id="XP_015196859.1">
    <property type="nucleotide sequence ID" value="XM_015341373.2"/>
</dbReference>
<evidence type="ECO:0000313" key="9">
    <source>
        <dbReference type="Proteomes" id="UP000018468"/>
    </source>
</evidence>
<evidence type="ECO:0000256" key="2">
    <source>
        <dbReference type="ARBA" id="ARBA00034521"/>
    </source>
</evidence>